<protein>
    <submittedName>
        <fullName evidence="1">Putative lipoprotein</fullName>
    </submittedName>
</protein>
<evidence type="ECO:0000313" key="1">
    <source>
        <dbReference type="EMBL" id="EKR56130.1"/>
    </source>
</evidence>
<accession>A0A0E2D7Q6</accession>
<organism evidence="1 2">
    <name type="scientific">Leptospira interrogans str. UI 12758</name>
    <dbReference type="NCBI Taxonomy" id="1049938"/>
    <lineage>
        <taxon>Bacteria</taxon>
        <taxon>Pseudomonadati</taxon>
        <taxon>Spirochaetota</taxon>
        <taxon>Spirochaetia</taxon>
        <taxon>Leptospirales</taxon>
        <taxon>Leptospiraceae</taxon>
        <taxon>Leptospira</taxon>
    </lineage>
</organism>
<gene>
    <name evidence="1" type="ORF">LEP1GSC105_4671</name>
</gene>
<dbReference type="NCBIfam" id="NF047804">
    <property type="entry name" value="LIC13305_lipo"/>
    <property type="match status" value="1"/>
</dbReference>
<keyword evidence="1" id="KW-0449">Lipoprotein</keyword>
<name>A0A0E2D7Q6_LEPIR</name>
<dbReference type="AlphaFoldDB" id="A0A0E2D7Q6"/>
<dbReference type="EMBL" id="AHNR02000023">
    <property type="protein sequence ID" value="EKR56130.1"/>
    <property type="molecule type" value="Genomic_DNA"/>
</dbReference>
<dbReference type="RefSeq" id="WP_000766123.1">
    <property type="nucleotide sequence ID" value="NZ_AHNR02000023.1"/>
</dbReference>
<comment type="caution">
    <text evidence="1">The sequence shown here is derived from an EMBL/GenBank/DDBJ whole genome shotgun (WGS) entry which is preliminary data.</text>
</comment>
<dbReference type="PROSITE" id="PS51257">
    <property type="entry name" value="PROKAR_LIPOPROTEIN"/>
    <property type="match status" value="1"/>
</dbReference>
<sequence>MKLHFIPCFLILISLISCNKQKNEINSDLLLSLAMLQALQPPPDRAENYDRDVQIITNLSTFTNSGGVEIICELGFAQQDIDYYVEQLKKEIARYPRGYWIKAGVEKIVLCRSMTTSYGFRVSAFSDVNLLAMSVTQPMVTYRYGTTTCGGIPNFNFFECYDMLGMHHELTHSVDRKFLSPNKNSLSEPDPEWEKLNAPEFQYYGKDNFLQLPNVWHPLPGIMLPYGASLLGEDRAVFGALIMGWPATYNLLVQACQTDPFVAAKVRLTVSRWKQFWPFPNAENTEWKIRMAQSERDCR</sequence>
<dbReference type="Proteomes" id="UP000001340">
    <property type="component" value="Unassembled WGS sequence"/>
</dbReference>
<evidence type="ECO:0000313" key="2">
    <source>
        <dbReference type="Proteomes" id="UP000001340"/>
    </source>
</evidence>
<proteinExistence type="predicted"/>
<reference evidence="1 2" key="1">
    <citation type="submission" date="2012-10" db="EMBL/GenBank/DDBJ databases">
        <authorList>
            <person name="Harkins D.M."/>
            <person name="Durkin A.S."/>
            <person name="Brinkac L.M."/>
            <person name="Haft D.H."/>
            <person name="Selengut J.D."/>
            <person name="Sanka R."/>
            <person name="DePew J."/>
            <person name="Purushe J."/>
            <person name="Chanthongthip A."/>
            <person name="Lattana O."/>
            <person name="Phetsouvanh R."/>
            <person name="Newton P.N."/>
            <person name="Vinetz J.M."/>
            <person name="Sutton G.G."/>
            <person name="Nierman W.C."/>
            <person name="Fouts D.E."/>
        </authorList>
    </citation>
    <scope>NUCLEOTIDE SEQUENCE [LARGE SCALE GENOMIC DNA]</scope>
    <source>
        <strain evidence="1 2">UI 12758</strain>
    </source>
</reference>